<evidence type="ECO:0000313" key="1">
    <source>
        <dbReference type="EMBL" id="KAJ8634911.1"/>
    </source>
</evidence>
<proteinExistence type="predicted"/>
<dbReference type="EMBL" id="CM056811">
    <property type="protein sequence ID" value="KAJ8634911.1"/>
    <property type="molecule type" value="Genomic_DNA"/>
</dbReference>
<sequence length="856" mass="96042">MSPVEKLFSVKPNVSHLRVFGSVFYVFVPDHLRSKFEKKALRCIFTGYDSERKGWRCVDPATGRVHVSRNVVFDEASSWWSTDHNALPDSRELELETQEKMNSDVLSEPVLEEPTEKPCLEENPNQADTSSNPSRSGVHQIRNVEEARPSQLDERESEDSANKLRRSSRTQKPNPRYANCALTTAWVAITDDADNIKEFVLLGSGASDSTGESQACPQFKSLQTLSLENNFLNESKPDLSWLCLFTRLRELNLGKNQLNSIPPCLEHLPSLTRLRLQENKLRPSLAIQGVCKLPKIQVLDLHSNQLVDGSIPPCLINLTQLTHLYLSNNQFGDKFPLNVLRDLNSLEHVDLSNSQLSVVSPFSIWANHVNLSFIDLSSNPQLKVETELPPWVPSFQLRHLKLSNCSLNSKIGAIPKFLATQNNLEMVDLSSAKLRGPIPSWLFGNSSYREYVDLSNNLLSGGFPIPLSPSAIHGIYLSYNNISGPLPPNISVLFPFLVNFSMSNNAIEGNILPNHFGNMTSLSFLDLSNNKLTGDLPSTLFIECPSLKTLKLANNRLHGSMKPLESGPGTQNASSLRVLDISENFYGSIEAWIVSLPNLEVLTMHNNSLEGSIPNELCQMFNLRILDLSHNNLSGLIPKCFINIDPWMEKDMERKNSSLDGVVVDLTTKGRTYSFSRAPLSKMTSIDLSKNALNGVIPLEMGYLKGLHSLNLSCNYLRGSIPTTFQQLLELESLDLSYNQLNGSIPLELEKLDRLTVLSLSFNTFSGKIPQSPHLDTFDYRSYEGNPLLCGKPLEDCTLHPTQAKVNNNEEGLDVMFYVCVLVSYAIGFWGFIALLFFKKEWRQVYFKKIDSYLHF</sequence>
<protein>
    <submittedName>
        <fullName evidence="1">Uncharacterized protein</fullName>
    </submittedName>
</protein>
<organism evidence="1 2">
    <name type="scientific">Persea americana</name>
    <name type="common">Avocado</name>
    <dbReference type="NCBI Taxonomy" id="3435"/>
    <lineage>
        <taxon>Eukaryota</taxon>
        <taxon>Viridiplantae</taxon>
        <taxon>Streptophyta</taxon>
        <taxon>Embryophyta</taxon>
        <taxon>Tracheophyta</taxon>
        <taxon>Spermatophyta</taxon>
        <taxon>Magnoliopsida</taxon>
        <taxon>Magnoliidae</taxon>
        <taxon>Laurales</taxon>
        <taxon>Lauraceae</taxon>
        <taxon>Persea</taxon>
    </lineage>
</organism>
<evidence type="ECO:0000313" key="2">
    <source>
        <dbReference type="Proteomes" id="UP001234297"/>
    </source>
</evidence>
<accession>A0ACC2LPG2</accession>
<name>A0ACC2LPG2_PERAE</name>
<keyword evidence="2" id="KW-1185">Reference proteome</keyword>
<comment type="caution">
    <text evidence="1">The sequence shown here is derived from an EMBL/GenBank/DDBJ whole genome shotgun (WGS) entry which is preliminary data.</text>
</comment>
<gene>
    <name evidence="1" type="ORF">MRB53_009178</name>
</gene>
<reference evidence="1 2" key="1">
    <citation type="journal article" date="2022" name="Hortic Res">
        <title>A haplotype resolved chromosomal level avocado genome allows analysis of novel avocado genes.</title>
        <authorList>
            <person name="Nath O."/>
            <person name="Fletcher S.J."/>
            <person name="Hayward A."/>
            <person name="Shaw L.M."/>
            <person name="Masouleh A.K."/>
            <person name="Furtado A."/>
            <person name="Henry R.J."/>
            <person name="Mitter N."/>
        </authorList>
    </citation>
    <scope>NUCLEOTIDE SEQUENCE [LARGE SCALE GENOMIC DNA]</scope>
    <source>
        <strain evidence="2">cv. Hass</strain>
    </source>
</reference>
<dbReference type="Proteomes" id="UP001234297">
    <property type="component" value="Chromosome 3"/>
</dbReference>